<keyword evidence="2" id="KW-1185">Reference proteome</keyword>
<protein>
    <submittedName>
        <fullName evidence="1">Uncharacterized protein</fullName>
    </submittedName>
</protein>
<dbReference type="AlphaFoldDB" id="A0AAD8KM65"/>
<comment type="caution">
    <text evidence="1">The sequence shown here is derived from an EMBL/GenBank/DDBJ whole genome shotgun (WGS) entry which is preliminary data.</text>
</comment>
<dbReference type="EMBL" id="JAUHHV010000005">
    <property type="protein sequence ID" value="KAK1425594.1"/>
    <property type="molecule type" value="Genomic_DNA"/>
</dbReference>
<name>A0AAD8KM65_TARER</name>
<evidence type="ECO:0000313" key="1">
    <source>
        <dbReference type="EMBL" id="KAK1425594.1"/>
    </source>
</evidence>
<sequence>MMQACSGNGVFKSGNGIDIFASSSLSFFSHQTYLQRPLTRTIEIVDRRSSRFNHSISLYQTLLAQV</sequence>
<gene>
    <name evidence="1" type="ORF">QVD17_20948</name>
</gene>
<organism evidence="1 2">
    <name type="scientific">Tagetes erecta</name>
    <name type="common">African marigold</name>
    <dbReference type="NCBI Taxonomy" id="13708"/>
    <lineage>
        <taxon>Eukaryota</taxon>
        <taxon>Viridiplantae</taxon>
        <taxon>Streptophyta</taxon>
        <taxon>Embryophyta</taxon>
        <taxon>Tracheophyta</taxon>
        <taxon>Spermatophyta</taxon>
        <taxon>Magnoliopsida</taxon>
        <taxon>eudicotyledons</taxon>
        <taxon>Gunneridae</taxon>
        <taxon>Pentapetalae</taxon>
        <taxon>asterids</taxon>
        <taxon>campanulids</taxon>
        <taxon>Asterales</taxon>
        <taxon>Asteraceae</taxon>
        <taxon>Asteroideae</taxon>
        <taxon>Heliantheae alliance</taxon>
        <taxon>Tageteae</taxon>
        <taxon>Tagetes</taxon>
    </lineage>
</organism>
<reference evidence="1" key="1">
    <citation type="journal article" date="2023" name="bioRxiv">
        <title>Improved chromosome-level genome assembly for marigold (Tagetes erecta).</title>
        <authorList>
            <person name="Jiang F."/>
            <person name="Yuan L."/>
            <person name="Wang S."/>
            <person name="Wang H."/>
            <person name="Xu D."/>
            <person name="Wang A."/>
            <person name="Fan W."/>
        </authorList>
    </citation>
    <scope>NUCLEOTIDE SEQUENCE</scope>
    <source>
        <strain evidence="1">WSJ</strain>
        <tissue evidence="1">Leaf</tissue>
    </source>
</reference>
<dbReference type="Proteomes" id="UP001229421">
    <property type="component" value="Unassembled WGS sequence"/>
</dbReference>
<evidence type="ECO:0000313" key="2">
    <source>
        <dbReference type="Proteomes" id="UP001229421"/>
    </source>
</evidence>
<proteinExistence type="predicted"/>
<accession>A0AAD8KM65</accession>